<dbReference type="Proteomes" id="UP000295146">
    <property type="component" value="Unassembled WGS sequence"/>
</dbReference>
<dbReference type="RefSeq" id="WP_134108394.1">
    <property type="nucleotide sequence ID" value="NZ_SODP01000003.1"/>
</dbReference>
<dbReference type="PANTHER" id="PTHR42781">
    <property type="entry name" value="SPERMIDINE/PUTRESCINE IMPORT ATP-BINDING PROTEIN POTA"/>
    <property type="match status" value="1"/>
</dbReference>
<dbReference type="GO" id="GO:0005524">
    <property type="term" value="F:ATP binding"/>
    <property type="evidence" value="ECO:0007669"/>
    <property type="project" value="UniProtKB-KW"/>
</dbReference>
<dbReference type="Pfam" id="PF00005">
    <property type="entry name" value="ABC_tran"/>
    <property type="match status" value="1"/>
</dbReference>
<evidence type="ECO:0000256" key="2">
    <source>
        <dbReference type="ARBA" id="ARBA00022741"/>
    </source>
</evidence>
<dbReference type="InterPro" id="IPR003593">
    <property type="entry name" value="AAA+_ATPase"/>
</dbReference>
<dbReference type="SMART" id="SM00382">
    <property type="entry name" value="AAA"/>
    <property type="match status" value="1"/>
</dbReference>
<dbReference type="InterPro" id="IPR027417">
    <property type="entry name" value="P-loop_NTPase"/>
</dbReference>
<dbReference type="InterPro" id="IPR017871">
    <property type="entry name" value="ABC_transporter-like_CS"/>
</dbReference>
<dbReference type="EMBL" id="SODP01000003">
    <property type="protein sequence ID" value="TDW66449.1"/>
    <property type="molecule type" value="Genomic_DNA"/>
</dbReference>
<evidence type="ECO:0000313" key="7">
    <source>
        <dbReference type="Proteomes" id="UP000295146"/>
    </source>
</evidence>
<evidence type="ECO:0000256" key="1">
    <source>
        <dbReference type="ARBA" id="ARBA00022448"/>
    </source>
</evidence>
<dbReference type="SUPFAM" id="SSF52540">
    <property type="entry name" value="P-loop containing nucleoside triphosphate hydrolases"/>
    <property type="match status" value="1"/>
</dbReference>
<dbReference type="InterPro" id="IPR003439">
    <property type="entry name" value="ABC_transporter-like_ATP-bd"/>
</dbReference>
<feature type="domain" description="ABC transporter" evidence="5">
    <location>
        <begin position="3"/>
        <end position="234"/>
    </location>
</feature>
<evidence type="ECO:0000256" key="4">
    <source>
        <dbReference type="ARBA" id="ARBA00066388"/>
    </source>
</evidence>
<evidence type="ECO:0000256" key="3">
    <source>
        <dbReference type="ARBA" id="ARBA00022840"/>
    </source>
</evidence>
<dbReference type="EC" id="7.6.2.9" evidence="4"/>
<dbReference type="FunFam" id="3.40.50.300:FF:000425">
    <property type="entry name" value="Probable ABC transporter, ATP-binding subunit"/>
    <property type="match status" value="1"/>
</dbReference>
<dbReference type="AlphaFoldDB" id="A0A4V3GFE4"/>
<comment type="caution">
    <text evidence="6">The sequence shown here is derived from an EMBL/GenBank/DDBJ whole genome shotgun (WGS) entry which is preliminary data.</text>
</comment>
<name>A0A4V3GFE4_9ACTN</name>
<reference evidence="6 7" key="1">
    <citation type="submission" date="2019-03" db="EMBL/GenBank/DDBJ databases">
        <title>Genomic Encyclopedia of Type Strains, Phase III (KMG-III): the genomes of soil and plant-associated and newly described type strains.</title>
        <authorList>
            <person name="Whitman W."/>
        </authorList>
    </citation>
    <scope>NUCLEOTIDE SEQUENCE [LARGE SCALE GENOMIC DNA]</scope>
    <source>
        <strain evidence="6 7">VKM Ac-2573</strain>
    </source>
</reference>
<dbReference type="GO" id="GO:0016887">
    <property type="term" value="F:ATP hydrolysis activity"/>
    <property type="evidence" value="ECO:0007669"/>
    <property type="project" value="InterPro"/>
</dbReference>
<keyword evidence="3 6" id="KW-0067">ATP-binding</keyword>
<evidence type="ECO:0000259" key="5">
    <source>
        <dbReference type="PROSITE" id="PS50893"/>
    </source>
</evidence>
<proteinExistence type="predicted"/>
<dbReference type="Gene3D" id="3.40.50.300">
    <property type="entry name" value="P-loop containing nucleotide triphosphate hydrolases"/>
    <property type="match status" value="1"/>
</dbReference>
<dbReference type="PROSITE" id="PS50893">
    <property type="entry name" value="ABC_TRANSPORTER_2"/>
    <property type="match status" value="1"/>
</dbReference>
<dbReference type="PANTHER" id="PTHR42781:SF4">
    <property type="entry name" value="SPERMIDINE_PUTRESCINE IMPORT ATP-BINDING PROTEIN POTA"/>
    <property type="match status" value="1"/>
</dbReference>
<dbReference type="OrthoDB" id="3180400at2"/>
<protein>
    <recommendedName>
        <fullName evidence="4">ABC-type quaternary amine transporter</fullName>
        <ecNumber evidence="4">7.6.2.9</ecNumber>
    </recommendedName>
</protein>
<dbReference type="GO" id="GO:0015418">
    <property type="term" value="F:ABC-type quaternary ammonium compound transporting activity"/>
    <property type="evidence" value="ECO:0007669"/>
    <property type="project" value="UniProtKB-EC"/>
</dbReference>
<sequence length="406" mass="41522">MTVQLEDVTVHFGRTCALEGFDLSVAARETVALLGPSGSGKSTALKAVAGFVRPTRGRIRLGGNDVTDLPPARRGIGVVVQQYALFPHLRVADNVAFGLRAARKPKAEVTRRVGEMLEMVGMASYGRRFPRELSGGQQQRVAIARALAIQPSVLLLDEPLAALDAQLRADMLGELQKLRREVPEIAIVYVTHDQSEALALADRIAVMRDARLVDIAPAAELYAAPPSAFTASFLGGANLLPVAMDEGGVTVAGAVIPGLKPEEGKSLLCIRPHAIRLEPPAAASAAAAGGEGVLGSEALGGAGALGGAELGGAELGSEALGGAAMGGAGARGAVEDAVEDAVRLVGRVVAAQWRGASSQVTCLVDGLAEVSVRVDVPAGRRVPEFGAGVVMVLPVEACSLVPAGVG</sequence>
<accession>A0A4V3GFE4</accession>
<gene>
    <name evidence="6" type="ORF">EV653_6477</name>
</gene>
<keyword evidence="1" id="KW-0813">Transport</keyword>
<keyword evidence="7" id="KW-1185">Reference proteome</keyword>
<keyword evidence="2" id="KW-0547">Nucleotide-binding</keyword>
<dbReference type="PROSITE" id="PS00211">
    <property type="entry name" value="ABC_TRANSPORTER_1"/>
    <property type="match status" value="1"/>
</dbReference>
<dbReference type="InterPro" id="IPR050093">
    <property type="entry name" value="ABC_SmlMolc_Importer"/>
</dbReference>
<evidence type="ECO:0000313" key="6">
    <source>
        <dbReference type="EMBL" id="TDW66449.1"/>
    </source>
</evidence>
<organism evidence="6 7">
    <name type="scientific">Kribbella pratensis</name>
    <dbReference type="NCBI Taxonomy" id="2512112"/>
    <lineage>
        <taxon>Bacteria</taxon>
        <taxon>Bacillati</taxon>
        <taxon>Actinomycetota</taxon>
        <taxon>Actinomycetes</taxon>
        <taxon>Propionibacteriales</taxon>
        <taxon>Kribbellaceae</taxon>
        <taxon>Kribbella</taxon>
    </lineage>
</organism>